<evidence type="ECO:0000313" key="4">
    <source>
        <dbReference type="Proteomes" id="UP000308018"/>
    </source>
</evidence>
<accession>A0A2N7NBV8</accession>
<evidence type="ECO:0000313" key="2">
    <source>
        <dbReference type="EMBL" id="TKG36828.1"/>
    </source>
</evidence>
<dbReference type="Proteomes" id="UP000308018">
    <property type="component" value="Unassembled WGS sequence"/>
</dbReference>
<reference evidence="2 4" key="4">
    <citation type="submission" date="2019-04" db="EMBL/GenBank/DDBJ databases">
        <title>A reverse ecology approach based on a biological definition of microbial populations.</title>
        <authorList>
            <person name="Arevalo P."/>
            <person name="Vaninsberghe D."/>
            <person name="Elsherbini J."/>
            <person name="Gore J."/>
            <person name="Polz M."/>
        </authorList>
    </citation>
    <scope>NUCLEOTIDE SEQUENCE [LARGE SCALE GENOMIC DNA]</scope>
    <source>
        <strain evidence="2 4">10N.222.45.A8</strain>
    </source>
</reference>
<sequence>MKNGLVCALAVMIIVGCKESNEPKATAVEQPSVISHIDKTPELVAELKAQPTIDGQFRLLYERFEPMLDRSDFLTGTDENNDGIRDDIEAFIDALEVTEPVRKALKQEARQAQESLYHDWSEKNNANIKKALAISHKYNKILACKKFVGIDVDDNINTGRTVDVLTYNTKARTMTYLAYNHLLDGSVSTSLKVEAKYCE</sequence>
<dbReference type="EMBL" id="MDBP01000113">
    <property type="protein sequence ID" value="PMP08206.1"/>
    <property type="molecule type" value="Genomic_DNA"/>
</dbReference>
<dbReference type="Proteomes" id="UP000235579">
    <property type="component" value="Unassembled WGS sequence"/>
</dbReference>
<evidence type="ECO:0000313" key="3">
    <source>
        <dbReference type="Proteomes" id="UP000235579"/>
    </source>
</evidence>
<comment type="caution">
    <text evidence="1">The sequence shown here is derived from an EMBL/GenBank/DDBJ whole genome shotgun (WGS) entry which is preliminary data.</text>
</comment>
<dbReference type="EMBL" id="SYVV01000004">
    <property type="protein sequence ID" value="TKG36828.1"/>
    <property type="molecule type" value="Genomic_DNA"/>
</dbReference>
<protein>
    <submittedName>
        <fullName evidence="1">Chromosome partitioning protein ParA</fullName>
    </submittedName>
</protein>
<dbReference type="RefSeq" id="WP_102258569.1">
    <property type="nucleotide sequence ID" value="NZ_MDBP01000113.1"/>
</dbReference>
<proteinExistence type="predicted"/>
<reference evidence="1" key="3">
    <citation type="journal article" date="2018" name="Nature">
        <title>A major lineage of non-tailed dsDNA viruses as unrecognized killers of marine bacteria.</title>
        <authorList>
            <person name="Kauffman K.M."/>
            <person name="Hussain F.A."/>
            <person name="Yang J."/>
            <person name="Arevalo P."/>
            <person name="Brown J.M."/>
            <person name="Chang W.K."/>
            <person name="VanInsberghe D."/>
            <person name="Elsherbini J."/>
            <person name="Sharma R.S."/>
            <person name="Cutler M.B."/>
            <person name="Kelly L."/>
            <person name="Polz M.F."/>
        </authorList>
    </citation>
    <scope>NUCLEOTIDE SEQUENCE</scope>
    <source>
        <strain evidence="1">10N.222.48.A2</strain>
    </source>
</reference>
<name>A0A2N7NBV8_9VIBR</name>
<dbReference type="PROSITE" id="PS51257">
    <property type="entry name" value="PROKAR_LIPOPROTEIN"/>
    <property type="match status" value="1"/>
</dbReference>
<evidence type="ECO:0000313" key="1">
    <source>
        <dbReference type="EMBL" id="PMP08206.1"/>
    </source>
</evidence>
<reference evidence="1" key="2">
    <citation type="submission" date="2016-07" db="EMBL/GenBank/DDBJ databases">
        <authorList>
            <person name="Wan K."/>
            <person name="Booth B."/>
            <person name="Spirohn K."/>
            <person name="Hao T."/>
            <person name="Hu Y."/>
            <person name="Calderwood M."/>
            <person name="Hill D."/>
            <person name="Mohr S."/>
            <person name="Vidal M."/>
            <person name="Celniker S."/>
            <person name="Perrimon N."/>
        </authorList>
    </citation>
    <scope>NUCLEOTIDE SEQUENCE</scope>
    <source>
        <strain evidence="1">10N.222.48.A2</strain>
    </source>
</reference>
<reference evidence="3" key="1">
    <citation type="submission" date="2016-07" db="EMBL/GenBank/DDBJ databases">
        <title>Nontailed viruses are major unrecognized killers of bacteria in the ocean.</title>
        <authorList>
            <person name="Kauffman K."/>
            <person name="Hussain F."/>
            <person name="Yang J."/>
            <person name="Arevalo P."/>
            <person name="Brown J."/>
            <person name="Cutler M."/>
            <person name="Kelly L."/>
            <person name="Polz M.F."/>
        </authorList>
    </citation>
    <scope>NUCLEOTIDE SEQUENCE [LARGE SCALE GENOMIC DNA]</scope>
    <source>
        <strain evidence="3">10N.222.48.A2</strain>
    </source>
</reference>
<organism evidence="1 3">
    <name type="scientific">Vibrio tasmaniensis</name>
    <dbReference type="NCBI Taxonomy" id="212663"/>
    <lineage>
        <taxon>Bacteria</taxon>
        <taxon>Pseudomonadati</taxon>
        <taxon>Pseudomonadota</taxon>
        <taxon>Gammaproteobacteria</taxon>
        <taxon>Vibrionales</taxon>
        <taxon>Vibrionaceae</taxon>
        <taxon>Vibrio</taxon>
    </lineage>
</organism>
<gene>
    <name evidence="1" type="ORF">BCS92_03850</name>
    <name evidence="2" type="ORF">FC057_02800</name>
</gene>
<dbReference type="AlphaFoldDB" id="A0A2N7NBV8"/>